<reference evidence="3" key="1">
    <citation type="journal article" date="2017" name="Biotechnol. Biofuels">
        <title>Evaluation of environmental bacterial communities as a factor affecting the growth of duckweed Lemna minor.</title>
        <authorList>
            <person name="Ishizawa H."/>
            <person name="Kuroda M."/>
            <person name="Morikawa M."/>
            <person name="Ike M."/>
        </authorList>
    </citation>
    <scope>NUCLEOTIDE SEQUENCE [LARGE SCALE GENOMIC DNA]</scope>
    <source>
        <strain evidence="3">H3</strain>
    </source>
</reference>
<keyword evidence="1" id="KW-0812">Transmembrane</keyword>
<reference evidence="3" key="3">
    <citation type="journal article" date="2017" name="Plant Physiol. Biochem.">
        <title>Differential oxidative and antioxidative response of duckweed Lemna minor toward plant growth promoting/inhibiting bacteria.</title>
        <authorList>
            <person name="Ishizawa H."/>
            <person name="Kuroda M."/>
            <person name="Morikawa M."/>
            <person name="Ike M."/>
        </authorList>
    </citation>
    <scope>NUCLEOTIDE SEQUENCE [LARGE SCALE GENOMIC DNA]</scope>
    <source>
        <strain evidence="3">H3</strain>
    </source>
</reference>
<proteinExistence type="predicted"/>
<dbReference type="AlphaFoldDB" id="A0A3G9GIE0"/>
<organism evidence="2 3">
    <name type="scientific">Aquitalea magnusonii</name>
    <dbReference type="NCBI Taxonomy" id="332411"/>
    <lineage>
        <taxon>Bacteria</taxon>
        <taxon>Pseudomonadati</taxon>
        <taxon>Pseudomonadota</taxon>
        <taxon>Betaproteobacteria</taxon>
        <taxon>Neisseriales</taxon>
        <taxon>Chromobacteriaceae</taxon>
        <taxon>Aquitalea</taxon>
    </lineage>
</organism>
<protein>
    <submittedName>
        <fullName evidence="2">Uncharacterized protein</fullName>
    </submittedName>
</protein>
<dbReference type="KEGG" id="amah:DLM_4084"/>
<dbReference type="Proteomes" id="UP000198290">
    <property type="component" value="Chromosome"/>
</dbReference>
<evidence type="ECO:0000313" key="3">
    <source>
        <dbReference type="Proteomes" id="UP000198290"/>
    </source>
</evidence>
<name>A0A3G9GIE0_9NEIS</name>
<gene>
    <name evidence="2" type="ORF">DLM_4084</name>
</gene>
<accession>A0A3G9GIE0</accession>
<evidence type="ECO:0000313" key="2">
    <source>
        <dbReference type="EMBL" id="BBF87658.1"/>
    </source>
</evidence>
<feature type="transmembrane region" description="Helical" evidence="1">
    <location>
        <begin position="41"/>
        <end position="61"/>
    </location>
</feature>
<evidence type="ECO:0000256" key="1">
    <source>
        <dbReference type="SAM" id="Phobius"/>
    </source>
</evidence>
<keyword evidence="1" id="KW-1133">Transmembrane helix</keyword>
<dbReference type="EMBL" id="AP018823">
    <property type="protein sequence ID" value="BBF87658.1"/>
    <property type="molecule type" value="Genomic_DNA"/>
</dbReference>
<sequence>MYFSRQGAMSKLLPRSMVGETMLKKAGQYVLHCLDAIIERICCISGLCLLIGLALGFIFFAK</sequence>
<keyword evidence="3" id="KW-1185">Reference proteome</keyword>
<reference evidence="2 3" key="2">
    <citation type="journal article" date="2017" name="Genome Announc.">
        <title>Draft genome sequence of Aquitalea magnusonii strain H3, a plant growth-promoting bacterium of duckweed Lemna minor.</title>
        <authorList>
            <person name="Ishizawa H."/>
            <person name="Kuroda M."/>
            <person name="Ike M."/>
        </authorList>
    </citation>
    <scope>NUCLEOTIDE SEQUENCE [LARGE SCALE GENOMIC DNA]</scope>
    <source>
        <strain evidence="2 3">H3</strain>
    </source>
</reference>
<keyword evidence="1" id="KW-0472">Membrane</keyword>